<dbReference type="InterPro" id="IPR051909">
    <property type="entry name" value="MFP_Cation_Efflux"/>
</dbReference>
<evidence type="ECO:0000259" key="4">
    <source>
        <dbReference type="Pfam" id="PF25973"/>
    </source>
</evidence>
<dbReference type="EMBL" id="JBDPZC010000006">
    <property type="protein sequence ID" value="MEO3713747.1"/>
    <property type="molecule type" value="Genomic_DNA"/>
</dbReference>
<comment type="caution">
    <text evidence="6">The sequence shown here is derived from an EMBL/GenBank/DDBJ whole genome shotgun (WGS) entry which is preliminary data.</text>
</comment>
<dbReference type="InterPro" id="IPR058647">
    <property type="entry name" value="BSH_CzcB-like"/>
</dbReference>
<dbReference type="PANTHER" id="PTHR30097:SF15">
    <property type="entry name" value="CATION EFFLUX SYSTEM PROTEIN CUSB"/>
    <property type="match status" value="1"/>
</dbReference>
<reference evidence="6 7" key="1">
    <citation type="submission" date="2024-05" db="EMBL/GenBank/DDBJ databases">
        <title>Roseateles sp. 2.12 16S ribosomal RNA gene Genome sequencing and assembly.</title>
        <authorList>
            <person name="Woo H."/>
        </authorList>
    </citation>
    <scope>NUCLEOTIDE SEQUENCE [LARGE SCALE GENOMIC DNA]</scope>
    <source>
        <strain evidence="6 7">2.12</strain>
    </source>
</reference>
<proteinExistence type="inferred from homology"/>
<dbReference type="InterPro" id="IPR006143">
    <property type="entry name" value="RND_pump_MFP"/>
</dbReference>
<comment type="similarity">
    <text evidence="1">Belongs to the membrane fusion protein (MFP) (TC 8.A.1) family.</text>
</comment>
<dbReference type="Gene3D" id="2.40.50.100">
    <property type="match status" value="1"/>
</dbReference>
<dbReference type="Gene3D" id="1.10.287.470">
    <property type="entry name" value="Helix hairpin bin"/>
    <property type="match status" value="1"/>
</dbReference>
<dbReference type="PANTHER" id="PTHR30097">
    <property type="entry name" value="CATION EFFLUX SYSTEM PROTEIN CUSB"/>
    <property type="match status" value="1"/>
</dbReference>
<dbReference type="InterPro" id="IPR058649">
    <property type="entry name" value="CzcB_C"/>
</dbReference>
<dbReference type="NCBIfam" id="TIGR01730">
    <property type="entry name" value="RND_mfp"/>
    <property type="match status" value="1"/>
</dbReference>
<evidence type="ECO:0000313" key="6">
    <source>
        <dbReference type="EMBL" id="MEO3713747.1"/>
    </source>
</evidence>
<evidence type="ECO:0000259" key="5">
    <source>
        <dbReference type="Pfam" id="PF25975"/>
    </source>
</evidence>
<dbReference type="SUPFAM" id="SSF111369">
    <property type="entry name" value="HlyD-like secretion proteins"/>
    <property type="match status" value="1"/>
</dbReference>
<protein>
    <submittedName>
        <fullName evidence="6">Efflux RND transporter periplasmic adaptor subunit</fullName>
    </submittedName>
</protein>
<dbReference type="Pfam" id="PF25954">
    <property type="entry name" value="Beta-barrel_RND_2"/>
    <property type="match status" value="1"/>
</dbReference>
<name>A0ABV0GFE0_9BURK</name>
<feature type="domain" description="CzcB-like C-terminal circularly permuted SH3-like" evidence="5">
    <location>
        <begin position="340"/>
        <end position="399"/>
    </location>
</feature>
<sequence>MTMTRTLRSGELLFIASALTGLLWTLGGCSGAEKPTTESPAALNTAKAASGAGGHDEGPAIKLAPEEVARSGIKLEKVTPQAVIDTVTVTATIRANQDRMARVAPRVEGRIATLHANLGDKVKPGQTLAVLDSLAVGEASAALIQAQSADRVAEADLKRATALNAEEIIPQKEFLRATAEHEKAQASLRAAEDRLRLLGVSPKLVNQRVVSTFPVVAPFAGTVIEKKVTVGSLASPNEPILVVADLSTVWIEANLGETMLSKVRVGASATVTLDAYPGETFAGRVTYVASLLDKDSRTVQARIEMDNKDGRLKPEMFASATIASAPSKAGNGGRLPEAMSVPDAAIVLLQGQPTVFVFEHGGYEPRAILPGSKMAGRTIVKSGLVAGEQVVAAGSYALKARLLKSQISDEH</sequence>
<evidence type="ECO:0000256" key="1">
    <source>
        <dbReference type="ARBA" id="ARBA00009477"/>
    </source>
</evidence>
<evidence type="ECO:0000259" key="3">
    <source>
        <dbReference type="Pfam" id="PF25954"/>
    </source>
</evidence>
<feature type="domain" description="CusB-like beta-barrel" evidence="3">
    <location>
        <begin position="248"/>
        <end position="324"/>
    </location>
</feature>
<keyword evidence="7" id="KW-1185">Reference proteome</keyword>
<feature type="domain" description="CzcB-like barrel-sandwich hybrid" evidence="4">
    <location>
        <begin position="99"/>
        <end position="245"/>
    </location>
</feature>
<dbReference type="InterPro" id="IPR058792">
    <property type="entry name" value="Beta-barrel_RND_2"/>
</dbReference>
<dbReference type="RefSeq" id="WP_347610445.1">
    <property type="nucleotide sequence ID" value="NZ_JBDPZC010000006.1"/>
</dbReference>
<dbReference type="Gene3D" id="2.40.420.20">
    <property type="match status" value="1"/>
</dbReference>
<accession>A0ABV0GFE0</accession>
<organism evidence="6 7">
    <name type="scientific">Roseateles flavus</name>
    <dbReference type="NCBI Taxonomy" id="3149041"/>
    <lineage>
        <taxon>Bacteria</taxon>
        <taxon>Pseudomonadati</taxon>
        <taxon>Pseudomonadota</taxon>
        <taxon>Betaproteobacteria</taxon>
        <taxon>Burkholderiales</taxon>
        <taxon>Sphaerotilaceae</taxon>
        <taxon>Roseateles</taxon>
    </lineage>
</organism>
<dbReference type="InterPro" id="IPR010916">
    <property type="entry name" value="TonB_box_CS"/>
</dbReference>
<dbReference type="PROSITE" id="PS00430">
    <property type="entry name" value="TONB_DEPENDENT_REC_1"/>
    <property type="match status" value="1"/>
</dbReference>
<evidence type="ECO:0000256" key="2">
    <source>
        <dbReference type="ARBA" id="ARBA00022448"/>
    </source>
</evidence>
<evidence type="ECO:0000313" key="7">
    <source>
        <dbReference type="Proteomes" id="UP001462640"/>
    </source>
</evidence>
<dbReference type="Gene3D" id="2.40.30.170">
    <property type="match status" value="1"/>
</dbReference>
<dbReference type="PROSITE" id="PS51257">
    <property type="entry name" value="PROKAR_LIPOPROTEIN"/>
    <property type="match status" value="1"/>
</dbReference>
<gene>
    <name evidence="6" type="ORF">ABDJ40_13365</name>
</gene>
<dbReference type="Proteomes" id="UP001462640">
    <property type="component" value="Unassembled WGS sequence"/>
</dbReference>
<dbReference type="Pfam" id="PF25973">
    <property type="entry name" value="BSH_CzcB"/>
    <property type="match status" value="1"/>
</dbReference>
<keyword evidence="2" id="KW-0813">Transport</keyword>
<dbReference type="Pfam" id="PF25975">
    <property type="entry name" value="CzcB_C"/>
    <property type="match status" value="1"/>
</dbReference>